<dbReference type="EMBL" id="JACXVP010000003">
    <property type="protein sequence ID" value="KAG5619140.1"/>
    <property type="molecule type" value="Genomic_DNA"/>
</dbReference>
<dbReference type="AlphaFoldDB" id="A0A9J6A4L4"/>
<evidence type="ECO:0000313" key="1">
    <source>
        <dbReference type="EMBL" id="KAG5619140.1"/>
    </source>
</evidence>
<name>A0A9J6A4L4_SOLCO</name>
<sequence>MTSQQTILIESSEARADGQSFIRLRKLGVKCTYRDESNQSRISLNLVAQLVDYMNFPPCW</sequence>
<gene>
    <name evidence="1" type="ORF">H5410_018964</name>
</gene>
<dbReference type="Proteomes" id="UP000824120">
    <property type="component" value="Chromosome 3"/>
</dbReference>
<proteinExistence type="predicted"/>
<protein>
    <submittedName>
        <fullName evidence="1">Uncharacterized protein</fullName>
    </submittedName>
</protein>
<keyword evidence="2" id="KW-1185">Reference proteome</keyword>
<accession>A0A9J6A4L4</accession>
<organism evidence="1 2">
    <name type="scientific">Solanum commersonii</name>
    <name type="common">Commerson's wild potato</name>
    <name type="synonym">Commerson's nightshade</name>
    <dbReference type="NCBI Taxonomy" id="4109"/>
    <lineage>
        <taxon>Eukaryota</taxon>
        <taxon>Viridiplantae</taxon>
        <taxon>Streptophyta</taxon>
        <taxon>Embryophyta</taxon>
        <taxon>Tracheophyta</taxon>
        <taxon>Spermatophyta</taxon>
        <taxon>Magnoliopsida</taxon>
        <taxon>eudicotyledons</taxon>
        <taxon>Gunneridae</taxon>
        <taxon>Pentapetalae</taxon>
        <taxon>asterids</taxon>
        <taxon>lamiids</taxon>
        <taxon>Solanales</taxon>
        <taxon>Solanaceae</taxon>
        <taxon>Solanoideae</taxon>
        <taxon>Solaneae</taxon>
        <taxon>Solanum</taxon>
    </lineage>
</organism>
<reference evidence="1 2" key="1">
    <citation type="submission" date="2020-09" db="EMBL/GenBank/DDBJ databases">
        <title>De no assembly of potato wild relative species, Solanum commersonii.</title>
        <authorList>
            <person name="Cho K."/>
        </authorList>
    </citation>
    <scope>NUCLEOTIDE SEQUENCE [LARGE SCALE GENOMIC DNA]</scope>
    <source>
        <strain evidence="1">LZ3.2</strain>
        <tissue evidence="1">Leaf</tissue>
    </source>
</reference>
<comment type="caution">
    <text evidence="1">The sequence shown here is derived from an EMBL/GenBank/DDBJ whole genome shotgun (WGS) entry which is preliminary data.</text>
</comment>
<evidence type="ECO:0000313" key="2">
    <source>
        <dbReference type="Proteomes" id="UP000824120"/>
    </source>
</evidence>